<evidence type="ECO:0000313" key="2">
    <source>
        <dbReference type="Proteomes" id="UP001148662"/>
    </source>
</evidence>
<dbReference type="EMBL" id="JANHOG010000064">
    <property type="protein sequence ID" value="KAJ3558813.1"/>
    <property type="molecule type" value="Genomic_DNA"/>
</dbReference>
<sequence>MSSPISQQPEQRQSLHGEPIARDYFSVLPQRESFEEEYNEGDIYRGEHSPTRPESISSSSSSSQTSSSSSSSSVFGGRLGAISTLVEHAIARWARARASTSSLETASTASTAPSSIVTMSRSYLSRRRRRRSSIADVHNARSEREVAARIRAREESRQIPREFVLYTPVPASERKARPRPTVHTDQRGILRTTSLQLILSELNVALKSNFRTRRAHERLGTMPPHTLPHLAGSSQPVILMPQQDYMMPYSPEEGKTPSHEAQHHRRGRKGKQRALTEPLPLSRSPLSPKADRAWWLDISSPTWEDMRAIGKLLHLHPLTLEDILQQDPREKLEVFPKLGYYFIVFRAIESQKTREKRRFMSTISTTDTRSLHYDEGIIGEVNVYLVVFREGILSFHFSDISDHTDAVRNKVLMYAQSGDVMMSSDWIAHGIMDSIVDSFFPFLDQIEKEVVNIENLVFTDEQNLSVSHDDTGSSRSSGSDTAVPDSPLSRDKDSIEMKIVTDKPELRSLPRTHFSVPNPPVLSLRRMKQVMRRLKFTLSRVDLKVKRVALTGAPTTIQRVARMRRLVTSLTRVLATKSEVVASVKKRLFMTGESGLGNGTMDDQDVFVYMGDVQDHILTLQQSLAHYERMLSQSHPTYLTHLRLSASKAKSGSDKAIVILSIISMAVLITQAVIGFNSMNIHLPHNPKPSHDYSVFGIVIAISFSVLLLYAIVVRWWWVRALKKQRRW</sequence>
<organism evidence="1 2">
    <name type="scientific">Phlebia brevispora</name>
    <dbReference type="NCBI Taxonomy" id="194682"/>
    <lineage>
        <taxon>Eukaryota</taxon>
        <taxon>Fungi</taxon>
        <taxon>Dikarya</taxon>
        <taxon>Basidiomycota</taxon>
        <taxon>Agaricomycotina</taxon>
        <taxon>Agaricomycetes</taxon>
        <taxon>Polyporales</taxon>
        <taxon>Meruliaceae</taxon>
        <taxon>Phlebia</taxon>
    </lineage>
</organism>
<protein>
    <submittedName>
        <fullName evidence="1">Uncharacterized protein</fullName>
    </submittedName>
</protein>
<evidence type="ECO:0000313" key="1">
    <source>
        <dbReference type="EMBL" id="KAJ3558813.1"/>
    </source>
</evidence>
<reference evidence="1" key="1">
    <citation type="submission" date="2022-07" db="EMBL/GenBank/DDBJ databases">
        <title>Genome Sequence of Phlebia brevispora.</title>
        <authorList>
            <person name="Buettner E."/>
        </authorList>
    </citation>
    <scope>NUCLEOTIDE SEQUENCE</scope>
    <source>
        <strain evidence="1">MPL23</strain>
    </source>
</reference>
<comment type="caution">
    <text evidence="1">The sequence shown here is derived from an EMBL/GenBank/DDBJ whole genome shotgun (WGS) entry which is preliminary data.</text>
</comment>
<name>A0ACC1TDD3_9APHY</name>
<proteinExistence type="predicted"/>
<dbReference type="Proteomes" id="UP001148662">
    <property type="component" value="Unassembled WGS sequence"/>
</dbReference>
<accession>A0ACC1TDD3</accession>
<keyword evidence="2" id="KW-1185">Reference proteome</keyword>
<gene>
    <name evidence="1" type="ORF">NM688_g704</name>
</gene>